<evidence type="ECO:0000313" key="2">
    <source>
        <dbReference type="EMBL" id="WAZ20189.1"/>
    </source>
</evidence>
<organism evidence="2 3">
    <name type="scientific">Streptomyces cinnabarinus</name>
    <dbReference type="NCBI Taxonomy" id="67287"/>
    <lineage>
        <taxon>Bacteria</taxon>
        <taxon>Bacillati</taxon>
        <taxon>Actinomycetota</taxon>
        <taxon>Actinomycetes</taxon>
        <taxon>Kitasatosporales</taxon>
        <taxon>Streptomycetaceae</taxon>
        <taxon>Streptomyces</taxon>
    </lineage>
</organism>
<sequence>MVDRTPETVADIARRTGRPQTTVSKTWTRHPHWPAPLNERRGRWRLYNPDDVDDFIRDHIDRQAAELEPRRLYTATELENAGIGIKAATIRADRARGRWPAPDDTTDDVNRWYGATVTKALESRRGYRRGGAG</sequence>
<proteinExistence type="predicted"/>
<dbReference type="RefSeq" id="WP_269657877.1">
    <property type="nucleotide sequence ID" value="NZ_CP114413.1"/>
</dbReference>
<keyword evidence="3" id="KW-1185">Reference proteome</keyword>
<name>A0ABY7K6N9_9ACTN</name>
<protein>
    <recommendedName>
        <fullName evidence="4">MarR family transcriptional regulator</fullName>
    </recommendedName>
</protein>
<feature type="region of interest" description="Disordered" evidence="1">
    <location>
        <begin position="1"/>
        <end position="34"/>
    </location>
</feature>
<evidence type="ECO:0000313" key="3">
    <source>
        <dbReference type="Proteomes" id="UP001164439"/>
    </source>
</evidence>
<gene>
    <name evidence="2" type="ORF">STRCI_001288</name>
</gene>
<evidence type="ECO:0000256" key="1">
    <source>
        <dbReference type="SAM" id="MobiDB-lite"/>
    </source>
</evidence>
<evidence type="ECO:0008006" key="4">
    <source>
        <dbReference type="Google" id="ProtNLM"/>
    </source>
</evidence>
<accession>A0ABY7K6N9</accession>
<dbReference type="EMBL" id="CP114413">
    <property type="protein sequence ID" value="WAZ20189.1"/>
    <property type="molecule type" value="Genomic_DNA"/>
</dbReference>
<reference evidence="2" key="1">
    <citation type="submission" date="2022-12" db="EMBL/GenBank/DDBJ databases">
        <authorList>
            <person name="Ruckert C."/>
            <person name="Busche T."/>
            <person name="Kalinowski J."/>
            <person name="Wittmann C."/>
        </authorList>
    </citation>
    <scope>NUCLEOTIDE SEQUENCE</scope>
    <source>
        <strain evidence="2">DSM 40467</strain>
    </source>
</reference>
<dbReference type="Proteomes" id="UP001164439">
    <property type="component" value="Chromosome"/>
</dbReference>